<dbReference type="PANTHER" id="PTHR43861">
    <property type="entry name" value="TRANS-ACONITATE 2-METHYLTRANSFERASE-RELATED"/>
    <property type="match status" value="1"/>
</dbReference>
<organism evidence="1 2">
    <name type="scientific">Roseiterribacter gracilis</name>
    <dbReference type="NCBI Taxonomy" id="2812848"/>
    <lineage>
        <taxon>Bacteria</taxon>
        <taxon>Pseudomonadati</taxon>
        <taxon>Pseudomonadota</taxon>
        <taxon>Alphaproteobacteria</taxon>
        <taxon>Rhodospirillales</taxon>
        <taxon>Roseiterribacteraceae</taxon>
        <taxon>Roseiterribacter</taxon>
    </lineage>
</organism>
<dbReference type="EMBL" id="BOPV01000001">
    <property type="protein sequence ID" value="GIL40135.1"/>
    <property type="molecule type" value="Genomic_DNA"/>
</dbReference>
<dbReference type="SUPFAM" id="SSF53335">
    <property type="entry name" value="S-adenosyl-L-methionine-dependent methyltransferases"/>
    <property type="match status" value="1"/>
</dbReference>
<protein>
    <submittedName>
        <fullName evidence="1">Trans-aconitate 2-methyltransferase</fullName>
    </submittedName>
</protein>
<dbReference type="InterPro" id="IPR023149">
    <property type="entry name" value="Trans_acon_MeTrfase_C"/>
</dbReference>
<name>A0A8S8XG98_9PROT</name>
<dbReference type="InterPro" id="IPR029063">
    <property type="entry name" value="SAM-dependent_MTases_sf"/>
</dbReference>
<accession>A0A8S8XG98</accession>
<dbReference type="PANTHER" id="PTHR43861:SF1">
    <property type="entry name" value="TRANS-ACONITATE 2-METHYLTRANSFERASE"/>
    <property type="match status" value="1"/>
</dbReference>
<keyword evidence="2" id="KW-1185">Reference proteome</keyword>
<dbReference type="Gene3D" id="1.10.150.290">
    <property type="entry name" value="S-adenosyl-L-methionine-dependent methyltransferases"/>
    <property type="match status" value="1"/>
</dbReference>
<dbReference type="Proteomes" id="UP000681075">
    <property type="component" value="Unassembled WGS sequence"/>
</dbReference>
<dbReference type="CDD" id="cd02440">
    <property type="entry name" value="AdoMet_MTases"/>
    <property type="match status" value="1"/>
</dbReference>
<dbReference type="Gene3D" id="3.40.50.150">
    <property type="entry name" value="Vaccinia Virus protein VP39"/>
    <property type="match status" value="1"/>
</dbReference>
<dbReference type="NCBIfam" id="NF002463">
    <property type="entry name" value="PRK01683.1"/>
    <property type="match status" value="1"/>
</dbReference>
<dbReference type="AlphaFoldDB" id="A0A8S8XG98"/>
<dbReference type="Pfam" id="PF13489">
    <property type="entry name" value="Methyltransf_23"/>
    <property type="match status" value="1"/>
</dbReference>
<reference evidence="1" key="1">
    <citation type="submission" date="2021-02" db="EMBL/GenBank/DDBJ databases">
        <title>Genome sequence of Rhodospirillales sp. strain TMPK1 isolated from soil.</title>
        <authorList>
            <person name="Nakai R."/>
            <person name="Kusada H."/>
            <person name="Tamaki H."/>
        </authorList>
    </citation>
    <scope>NUCLEOTIDE SEQUENCE</scope>
    <source>
        <strain evidence="1">TMPK1</strain>
    </source>
</reference>
<proteinExistence type="predicted"/>
<dbReference type="GO" id="GO:0030798">
    <property type="term" value="F:trans-aconitate 2-methyltransferase activity"/>
    <property type="evidence" value="ECO:0007669"/>
    <property type="project" value="InterPro"/>
</dbReference>
<sequence length="279" mass="30926">MAAGMGRSTTRIRSNGFIRERAGVNDWDPKLYLRFGDERTRAAIDLLARIPEDAPARVVDLGCGPANSTALLAARWPVATLDGVDSSAAMIEQARAALPSARFEQADIANWTASTPYDVVYSNATLQWLPDHATLIPRLFEAVAPGGWFAVQIPNNKASPSQSVFRALAQTSRWRDKLKNAAISPPIGTVGLYDDVLRPAARKVDIWETEYQHRMKDAAAIVEFVRATAIKPYLDCLVADEQRAFLDEGTRLMADQFERRSDGSLLFAFRRLFFVAQRA</sequence>
<evidence type="ECO:0000313" key="2">
    <source>
        <dbReference type="Proteomes" id="UP000681075"/>
    </source>
</evidence>
<comment type="caution">
    <text evidence="1">The sequence shown here is derived from an EMBL/GenBank/DDBJ whole genome shotgun (WGS) entry which is preliminary data.</text>
</comment>
<gene>
    <name evidence="1" type="primary">tam</name>
    <name evidence="1" type="ORF">TMPK1_23720</name>
</gene>
<evidence type="ECO:0000313" key="1">
    <source>
        <dbReference type="EMBL" id="GIL40135.1"/>
    </source>
</evidence>